<sequence>MEVMKEIMTFDNVENREEALNSLFLLNHFTDVKRWSTAKTNGKTKLWLEVLGVPVHAWCEENATKIRNVWGNVLEIDRNELQHYNLLEILVEAAVSPTIQERLSVMVQGEEIEILVKEIGRCIEHPCQCIKKAVEIKQVDIGDDNSTKLMVVGTVENTVVE</sequence>
<proteinExistence type="predicted"/>
<dbReference type="EMBL" id="JASCZI010030213">
    <property type="protein sequence ID" value="MED6118436.1"/>
    <property type="molecule type" value="Genomic_DNA"/>
</dbReference>
<organism evidence="1 2">
    <name type="scientific">Stylosanthes scabra</name>
    <dbReference type="NCBI Taxonomy" id="79078"/>
    <lineage>
        <taxon>Eukaryota</taxon>
        <taxon>Viridiplantae</taxon>
        <taxon>Streptophyta</taxon>
        <taxon>Embryophyta</taxon>
        <taxon>Tracheophyta</taxon>
        <taxon>Spermatophyta</taxon>
        <taxon>Magnoliopsida</taxon>
        <taxon>eudicotyledons</taxon>
        <taxon>Gunneridae</taxon>
        <taxon>Pentapetalae</taxon>
        <taxon>rosids</taxon>
        <taxon>fabids</taxon>
        <taxon>Fabales</taxon>
        <taxon>Fabaceae</taxon>
        <taxon>Papilionoideae</taxon>
        <taxon>50 kb inversion clade</taxon>
        <taxon>dalbergioids sensu lato</taxon>
        <taxon>Dalbergieae</taxon>
        <taxon>Pterocarpus clade</taxon>
        <taxon>Stylosanthes</taxon>
    </lineage>
</organism>
<name>A0ABU6R3H0_9FABA</name>
<gene>
    <name evidence="1" type="ORF">PIB30_002689</name>
</gene>
<comment type="caution">
    <text evidence="1">The sequence shown here is derived from an EMBL/GenBank/DDBJ whole genome shotgun (WGS) entry which is preliminary data.</text>
</comment>
<protein>
    <recommendedName>
        <fullName evidence="3">DUF4283 domain-containing protein</fullName>
    </recommendedName>
</protein>
<evidence type="ECO:0000313" key="1">
    <source>
        <dbReference type="EMBL" id="MED6118436.1"/>
    </source>
</evidence>
<reference evidence="1 2" key="1">
    <citation type="journal article" date="2023" name="Plants (Basel)">
        <title>Bridging the Gap: Combining Genomics and Transcriptomics Approaches to Understand Stylosanthes scabra, an Orphan Legume from the Brazilian Caatinga.</title>
        <authorList>
            <person name="Ferreira-Neto J.R.C."/>
            <person name="da Silva M.D."/>
            <person name="Binneck E."/>
            <person name="de Melo N.F."/>
            <person name="da Silva R.H."/>
            <person name="de Melo A.L.T.M."/>
            <person name="Pandolfi V."/>
            <person name="Bustamante F.O."/>
            <person name="Brasileiro-Vidal A.C."/>
            <person name="Benko-Iseppon A.M."/>
        </authorList>
    </citation>
    <scope>NUCLEOTIDE SEQUENCE [LARGE SCALE GENOMIC DNA]</scope>
    <source>
        <tissue evidence="1">Leaves</tissue>
    </source>
</reference>
<evidence type="ECO:0008006" key="3">
    <source>
        <dbReference type="Google" id="ProtNLM"/>
    </source>
</evidence>
<keyword evidence="2" id="KW-1185">Reference proteome</keyword>
<accession>A0ABU6R3H0</accession>
<evidence type="ECO:0000313" key="2">
    <source>
        <dbReference type="Proteomes" id="UP001341840"/>
    </source>
</evidence>
<dbReference type="Proteomes" id="UP001341840">
    <property type="component" value="Unassembled WGS sequence"/>
</dbReference>